<dbReference type="Proteomes" id="UP001370348">
    <property type="component" value="Chromosome"/>
</dbReference>
<dbReference type="CDD" id="cd05244">
    <property type="entry name" value="BVR-B_like_SDR_a"/>
    <property type="match status" value="1"/>
</dbReference>
<dbReference type="InterPro" id="IPR036291">
    <property type="entry name" value="NAD(P)-bd_dom_sf"/>
</dbReference>
<gene>
    <name evidence="2" type="ORF">LZC94_10065</name>
</gene>
<dbReference type="InterPro" id="IPR051606">
    <property type="entry name" value="Polyketide_Oxido-like"/>
</dbReference>
<dbReference type="SUPFAM" id="SSF51735">
    <property type="entry name" value="NAD(P)-binding Rossmann-fold domains"/>
    <property type="match status" value="1"/>
</dbReference>
<evidence type="ECO:0000259" key="1">
    <source>
        <dbReference type="Pfam" id="PF13460"/>
    </source>
</evidence>
<evidence type="ECO:0000313" key="3">
    <source>
        <dbReference type="Proteomes" id="UP001370348"/>
    </source>
</evidence>
<accession>A0ABZ2M4X1</accession>
<dbReference type="RefSeq" id="WP_394827239.1">
    <property type="nucleotide sequence ID" value="NZ_CP089984.1"/>
</dbReference>
<dbReference type="EMBL" id="CP089984">
    <property type="protein sequence ID" value="WXB17605.1"/>
    <property type="molecule type" value="Genomic_DNA"/>
</dbReference>
<protein>
    <submittedName>
        <fullName evidence="2">NAD(P)H-binding protein</fullName>
    </submittedName>
</protein>
<dbReference type="PANTHER" id="PTHR43355">
    <property type="entry name" value="FLAVIN REDUCTASE (NADPH)"/>
    <property type="match status" value="1"/>
</dbReference>
<reference evidence="2 3" key="1">
    <citation type="submission" date="2021-12" db="EMBL/GenBank/DDBJ databases">
        <title>Discovery of the Pendulisporaceae a myxobacterial family with distinct sporulation behavior and unique specialized metabolism.</title>
        <authorList>
            <person name="Garcia R."/>
            <person name="Popoff A."/>
            <person name="Bader C.D."/>
            <person name="Loehr J."/>
            <person name="Walesch S."/>
            <person name="Walt C."/>
            <person name="Boldt J."/>
            <person name="Bunk B."/>
            <person name="Haeckl F.J.F.P.J."/>
            <person name="Gunesch A.P."/>
            <person name="Birkelbach J."/>
            <person name="Nuebel U."/>
            <person name="Pietschmann T."/>
            <person name="Bach T."/>
            <person name="Mueller R."/>
        </authorList>
    </citation>
    <scope>NUCLEOTIDE SEQUENCE [LARGE SCALE GENOMIC DNA]</scope>
    <source>
        <strain evidence="2 3">MSr11954</strain>
    </source>
</reference>
<evidence type="ECO:0000313" key="2">
    <source>
        <dbReference type="EMBL" id="WXB17605.1"/>
    </source>
</evidence>
<dbReference type="Gene3D" id="3.40.50.720">
    <property type="entry name" value="NAD(P)-binding Rossmann-like Domain"/>
    <property type="match status" value="1"/>
</dbReference>
<keyword evidence="3" id="KW-1185">Reference proteome</keyword>
<name>A0ABZ2M4X1_9BACT</name>
<proteinExistence type="predicted"/>
<organism evidence="2 3">
    <name type="scientific">Pendulispora albinea</name>
    <dbReference type="NCBI Taxonomy" id="2741071"/>
    <lineage>
        <taxon>Bacteria</taxon>
        <taxon>Pseudomonadati</taxon>
        <taxon>Myxococcota</taxon>
        <taxon>Myxococcia</taxon>
        <taxon>Myxococcales</taxon>
        <taxon>Sorangiineae</taxon>
        <taxon>Pendulisporaceae</taxon>
        <taxon>Pendulispora</taxon>
    </lineage>
</organism>
<feature type="domain" description="NAD(P)-binding" evidence="1">
    <location>
        <begin position="7"/>
        <end position="219"/>
    </location>
</feature>
<dbReference type="PANTHER" id="PTHR43355:SF2">
    <property type="entry name" value="FLAVIN REDUCTASE (NADPH)"/>
    <property type="match status" value="1"/>
</dbReference>
<sequence length="234" mass="25641">MNIGIIGATGNIGRRIADEALRRGHRVTAIARDASRVPPEKSGKVAWKVADVFDPEGLARALDDVDVLVSTYQPGNASIDIADTIQRSIADPSVYAAAARSMLRAIERTRPSMRLIVVGGAGSLEIRPGLALVDSPDAEARLEKLGIPKEYKVAVEGHRDALNVLRLSNRNWTYVSPAEQIRAGERTGRFRLGDNQPVLDRDGESRISYEDLAVALIDEVEIPKYVQRRFTLGY</sequence>
<dbReference type="InterPro" id="IPR016040">
    <property type="entry name" value="NAD(P)-bd_dom"/>
</dbReference>
<dbReference type="Pfam" id="PF13460">
    <property type="entry name" value="NAD_binding_10"/>
    <property type="match status" value="1"/>
</dbReference>